<dbReference type="PRINTS" id="PR00069">
    <property type="entry name" value="ALDKETRDTASE"/>
</dbReference>
<keyword evidence="4" id="KW-1185">Reference proteome</keyword>
<proteinExistence type="predicted"/>
<dbReference type="Gene3D" id="3.20.20.100">
    <property type="entry name" value="NADP-dependent oxidoreductase domain"/>
    <property type="match status" value="1"/>
</dbReference>
<gene>
    <name evidence="3" type="ORF">Pen02_61310</name>
</gene>
<name>A0ABQ4E8Y0_9ACTN</name>
<keyword evidence="1" id="KW-0560">Oxidoreductase</keyword>
<evidence type="ECO:0000313" key="4">
    <source>
        <dbReference type="Proteomes" id="UP000646749"/>
    </source>
</evidence>
<organism evidence="3 4">
    <name type="scientific">Plantactinospora endophytica</name>
    <dbReference type="NCBI Taxonomy" id="673535"/>
    <lineage>
        <taxon>Bacteria</taxon>
        <taxon>Bacillati</taxon>
        <taxon>Actinomycetota</taxon>
        <taxon>Actinomycetes</taxon>
        <taxon>Micromonosporales</taxon>
        <taxon>Micromonosporaceae</taxon>
        <taxon>Plantactinospora</taxon>
    </lineage>
</organism>
<dbReference type="InterPro" id="IPR020471">
    <property type="entry name" value="AKR"/>
</dbReference>
<dbReference type="PANTHER" id="PTHR43625">
    <property type="entry name" value="AFLATOXIN B1 ALDEHYDE REDUCTASE"/>
    <property type="match status" value="1"/>
</dbReference>
<feature type="domain" description="NADP-dependent oxidoreductase" evidence="2">
    <location>
        <begin position="20"/>
        <end position="284"/>
    </location>
</feature>
<protein>
    <submittedName>
        <fullName evidence="3">Oxidoreductase</fullName>
    </submittedName>
</protein>
<reference evidence="3 4" key="1">
    <citation type="submission" date="2021-01" db="EMBL/GenBank/DDBJ databases">
        <title>Whole genome shotgun sequence of Plantactinospora endophytica NBRC 110450.</title>
        <authorList>
            <person name="Komaki H."/>
            <person name="Tamura T."/>
        </authorList>
    </citation>
    <scope>NUCLEOTIDE SEQUENCE [LARGE SCALE GENOMIC DNA]</scope>
    <source>
        <strain evidence="3 4">NBRC 110450</strain>
    </source>
</reference>
<dbReference type="InterPro" id="IPR023210">
    <property type="entry name" value="NADP_OxRdtase_dom"/>
</dbReference>
<dbReference type="InterPro" id="IPR050791">
    <property type="entry name" value="Aldo-Keto_reductase"/>
</dbReference>
<comment type="caution">
    <text evidence="3">The sequence shown here is derived from an EMBL/GenBank/DDBJ whole genome shotgun (WGS) entry which is preliminary data.</text>
</comment>
<dbReference type="CDD" id="cd19088">
    <property type="entry name" value="AKR_AKR13B1"/>
    <property type="match status" value="1"/>
</dbReference>
<dbReference type="PANTHER" id="PTHR43625:SF40">
    <property type="entry name" value="ALDO-KETO REDUCTASE YAKC [NADP(+)]"/>
    <property type="match status" value="1"/>
</dbReference>
<evidence type="ECO:0000259" key="2">
    <source>
        <dbReference type="Pfam" id="PF00248"/>
    </source>
</evidence>
<dbReference type="InterPro" id="IPR036812">
    <property type="entry name" value="NAD(P)_OxRdtase_dom_sf"/>
</dbReference>
<dbReference type="Proteomes" id="UP000646749">
    <property type="component" value="Unassembled WGS sequence"/>
</dbReference>
<dbReference type="SUPFAM" id="SSF51430">
    <property type="entry name" value="NAD(P)-linked oxidoreductase"/>
    <property type="match status" value="1"/>
</dbReference>
<sequence length="290" mass="31727">MLRLAENTTLTIGGDRPVHRLGFGAMRLTGRTGPDRAASIAVARRAVELGVTFLDTADSYDLGENEKLVAEALHPYRPGVVVGTKGGQVNLGRDWIPLGRPEYLRQQAELSLRRLRRDRIDLYQLHRIDPTVPLADQIGALRQLQDEGKVRHVGLSEVTVEQLVAATRITPIVSVQNRYNLTDRRSEAVLEHCERHGIAFIPWLPIAPNVRGGTSRTDAEGGADPVGTVADRLGATRSQVALAWLLRRSPVMLPIPGTSSRAHLEENMSAANLPLGADDFARLSAGWADR</sequence>
<evidence type="ECO:0000256" key="1">
    <source>
        <dbReference type="ARBA" id="ARBA00023002"/>
    </source>
</evidence>
<dbReference type="RefSeq" id="WP_239141551.1">
    <property type="nucleotide sequence ID" value="NZ_BONW01000034.1"/>
</dbReference>
<evidence type="ECO:0000313" key="3">
    <source>
        <dbReference type="EMBL" id="GIG91195.1"/>
    </source>
</evidence>
<dbReference type="EMBL" id="BONW01000034">
    <property type="protein sequence ID" value="GIG91195.1"/>
    <property type="molecule type" value="Genomic_DNA"/>
</dbReference>
<dbReference type="Pfam" id="PF00248">
    <property type="entry name" value="Aldo_ket_red"/>
    <property type="match status" value="1"/>
</dbReference>
<accession>A0ABQ4E8Y0</accession>